<accession>A0A7C8ICU3</accession>
<sequence>MRVRTSLPNNGSSPLVGLRCGDTRCVAARAVGGFCWREGDRDPDERGLCVRYSDDCEAARLRLLWVGRYGG</sequence>
<keyword evidence="2" id="KW-1185">Reference proteome</keyword>
<comment type="caution">
    <text evidence="1">The sequence shown here is derived from an EMBL/GenBank/DDBJ whole genome shotgun (WGS) entry which is preliminary data.</text>
</comment>
<name>A0A7C8ICU3_9PLEO</name>
<proteinExistence type="predicted"/>
<dbReference type="Proteomes" id="UP000481861">
    <property type="component" value="Unassembled WGS sequence"/>
</dbReference>
<evidence type="ECO:0000313" key="1">
    <source>
        <dbReference type="EMBL" id="KAF2876348.1"/>
    </source>
</evidence>
<dbReference type="AlphaFoldDB" id="A0A7C8ICU3"/>
<reference evidence="1 2" key="1">
    <citation type="submission" date="2020-01" db="EMBL/GenBank/DDBJ databases">
        <authorList>
            <consortium name="DOE Joint Genome Institute"/>
            <person name="Haridas S."/>
            <person name="Albert R."/>
            <person name="Binder M."/>
            <person name="Bloem J."/>
            <person name="Labutti K."/>
            <person name="Salamov A."/>
            <person name="Andreopoulos B."/>
            <person name="Baker S.E."/>
            <person name="Barry K."/>
            <person name="Bills G."/>
            <person name="Bluhm B.H."/>
            <person name="Cannon C."/>
            <person name="Castanera R."/>
            <person name="Culley D.E."/>
            <person name="Daum C."/>
            <person name="Ezra D."/>
            <person name="Gonzalez J.B."/>
            <person name="Henrissat B."/>
            <person name="Kuo A."/>
            <person name="Liang C."/>
            <person name="Lipzen A."/>
            <person name="Lutzoni F."/>
            <person name="Magnuson J."/>
            <person name="Mondo S."/>
            <person name="Nolan M."/>
            <person name="Ohm R."/>
            <person name="Pangilinan J."/>
            <person name="Park H.-J.H."/>
            <person name="Ramirez L."/>
            <person name="Alfaro M."/>
            <person name="Sun H."/>
            <person name="Tritt A."/>
            <person name="Yoshinaga Y."/>
            <person name="Zwiers L.-H.L."/>
            <person name="Turgeon B.G."/>
            <person name="Goodwin S.B."/>
            <person name="Spatafora J.W."/>
            <person name="Crous P.W."/>
            <person name="Grigoriev I.V."/>
        </authorList>
    </citation>
    <scope>NUCLEOTIDE SEQUENCE [LARGE SCALE GENOMIC DNA]</scope>
    <source>
        <strain evidence="1 2">CBS 611.86</strain>
    </source>
</reference>
<organism evidence="1 2">
    <name type="scientific">Massariosphaeria phaeospora</name>
    <dbReference type="NCBI Taxonomy" id="100035"/>
    <lineage>
        <taxon>Eukaryota</taxon>
        <taxon>Fungi</taxon>
        <taxon>Dikarya</taxon>
        <taxon>Ascomycota</taxon>
        <taxon>Pezizomycotina</taxon>
        <taxon>Dothideomycetes</taxon>
        <taxon>Pleosporomycetidae</taxon>
        <taxon>Pleosporales</taxon>
        <taxon>Pleosporales incertae sedis</taxon>
        <taxon>Massariosphaeria</taxon>
    </lineage>
</organism>
<protein>
    <submittedName>
        <fullName evidence="1">Uncharacterized protein</fullName>
    </submittedName>
</protein>
<dbReference type="EMBL" id="JAADJZ010000003">
    <property type="protein sequence ID" value="KAF2876348.1"/>
    <property type="molecule type" value="Genomic_DNA"/>
</dbReference>
<gene>
    <name evidence="1" type="ORF">BDV95DRAFT_560525</name>
</gene>
<evidence type="ECO:0000313" key="2">
    <source>
        <dbReference type="Proteomes" id="UP000481861"/>
    </source>
</evidence>